<protein>
    <recommendedName>
        <fullName evidence="7">GCS light chain</fullName>
    </recommendedName>
    <alternativeName>
        <fullName evidence="5">Gamma-ECS regulatory subunit</fullName>
    </alternativeName>
    <alternativeName>
        <fullName evidence="8">Gamma-glutamylcysteine synthetase regulatory subunit</fullName>
    </alternativeName>
    <alternativeName>
        <fullName evidence="6">Glutamate--cysteine ligase modifier subunit</fullName>
    </alternativeName>
</protein>
<dbReference type="GO" id="GO:0030234">
    <property type="term" value="F:enzyme regulator activity"/>
    <property type="evidence" value="ECO:0007669"/>
    <property type="project" value="TreeGrafter"/>
</dbReference>
<gene>
    <name evidence="10" type="ORF">MNOR_LOCUS18529</name>
</gene>
<dbReference type="InterPro" id="IPR032963">
    <property type="entry name" value="Gclm"/>
</dbReference>
<sequence>MARRIILNTGNLLELDDIIKRGANTTAEELISLVKYHIASWQNSEIRTEYDDFMCVISLKDEKSLYNDPSGFQNILSMPGSEGKTKIISMETGFKVYKALFITKDASSFVIEKKSRVRSDLSLKCIDSVILVPPDVSDYVDVDMVAPAWKALEEAVNEGQILSIGIADVGAKLLENLYNWAQVKPSSVQVNVSSCCVVPKELSAFAEQNDVQVLTHNDPPEIIDEEVVSTISSRLGVTDPKVDWIVRHRIIQQCFALVHSKGWTVALSCSP</sequence>
<evidence type="ECO:0000256" key="8">
    <source>
        <dbReference type="ARBA" id="ARBA00032926"/>
    </source>
</evidence>
<reference evidence="10 11" key="1">
    <citation type="submission" date="2024-05" db="EMBL/GenBank/DDBJ databases">
        <authorList>
            <person name="Wallberg A."/>
        </authorList>
    </citation>
    <scope>NUCLEOTIDE SEQUENCE [LARGE SCALE GENOMIC DNA]</scope>
</reference>
<evidence type="ECO:0000256" key="1">
    <source>
        <dbReference type="ARBA" id="ARBA00005006"/>
    </source>
</evidence>
<keyword evidence="4" id="KW-0317">Glutathione biosynthesis</keyword>
<evidence type="ECO:0000256" key="7">
    <source>
        <dbReference type="ARBA" id="ARBA00031732"/>
    </source>
</evidence>
<comment type="pathway">
    <text evidence="1">Sulfur metabolism; glutathione biosynthesis; glutathione from L-cysteine and L-glutamate: step 1/2.</text>
</comment>
<evidence type="ECO:0000313" key="11">
    <source>
        <dbReference type="Proteomes" id="UP001497623"/>
    </source>
</evidence>
<dbReference type="SUPFAM" id="SSF51430">
    <property type="entry name" value="NAD(P)-linked oxidoreductase"/>
    <property type="match status" value="1"/>
</dbReference>
<accession>A0AAV2R3J2</accession>
<dbReference type="GO" id="GO:0017109">
    <property type="term" value="C:glutamate-cysteine ligase complex"/>
    <property type="evidence" value="ECO:0007669"/>
    <property type="project" value="TreeGrafter"/>
</dbReference>
<evidence type="ECO:0000256" key="6">
    <source>
        <dbReference type="ARBA" id="ARBA00031154"/>
    </source>
</evidence>
<dbReference type="PANTHER" id="PTHR13295">
    <property type="entry name" value="GLUTAMATE CYSTEINE LIGASE REGULATORY SUBUNIT"/>
    <property type="match status" value="1"/>
</dbReference>
<evidence type="ECO:0000256" key="3">
    <source>
        <dbReference type="ARBA" id="ARBA00011532"/>
    </source>
</evidence>
<comment type="similarity">
    <text evidence="2">Belongs to the aldo/keto reductase family. Glutamate--cysteine ligase light chain subfamily.</text>
</comment>
<dbReference type="GO" id="GO:0035226">
    <property type="term" value="F:glutamate-cysteine ligase catalytic subunit binding"/>
    <property type="evidence" value="ECO:0007669"/>
    <property type="project" value="InterPro"/>
</dbReference>
<comment type="subunit">
    <text evidence="3">Heterodimer of a catalytic heavy chain and a regulatory light chain.</text>
</comment>
<evidence type="ECO:0000256" key="5">
    <source>
        <dbReference type="ARBA" id="ARBA00030406"/>
    </source>
</evidence>
<evidence type="ECO:0000256" key="4">
    <source>
        <dbReference type="ARBA" id="ARBA00022684"/>
    </source>
</evidence>
<dbReference type="AlphaFoldDB" id="A0AAV2R3J2"/>
<feature type="domain" description="NADP-dependent oxidoreductase" evidence="9">
    <location>
        <begin position="110"/>
        <end position="215"/>
    </location>
</feature>
<dbReference type="GO" id="GO:0006750">
    <property type="term" value="P:glutathione biosynthetic process"/>
    <property type="evidence" value="ECO:0007669"/>
    <property type="project" value="UniProtKB-KW"/>
</dbReference>
<feature type="non-terminal residue" evidence="10">
    <location>
        <position position="271"/>
    </location>
</feature>
<dbReference type="PANTHER" id="PTHR13295:SF4">
    <property type="entry name" value="GLUTAMATE--CYSTEINE LIGASE REGULATORY SUBUNIT"/>
    <property type="match status" value="1"/>
</dbReference>
<comment type="caution">
    <text evidence="10">The sequence shown here is derived from an EMBL/GenBank/DDBJ whole genome shotgun (WGS) entry which is preliminary data.</text>
</comment>
<dbReference type="Proteomes" id="UP001497623">
    <property type="component" value="Unassembled WGS sequence"/>
</dbReference>
<dbReference type="InterPro" id="IPR023210">
    <property type="entry name" value="NADP_OxRdtase_dom"/>
</dbReference>
<evidence type="ECO:0000259" key="9">
    <source>
        <dbReference type="Pfam" id="PF00248"/>
    </source>
</evidence>
<dbReference type="EMBL" id="CAXKWB010013310">
    <property type="protein sequence ID" value="CAL4107287.1"/>
    <property type="molecule type" value="Genomic_DNA"/>
</dbReference>
<dbReference type="Pfam" id="PF00248">
    <property type="entry name" value="Aldo_ket_red"/>
    <property type="match status" value="1"/>
</dbReference>
<evidence type="ECO:0000256" key="2">
    <source>
        <dbReference type="ARBA" id="ARBA00008612"/>
    </source>
</evidence>
<name>A0AAV2R3J2_MEGNR</name>
<dbReference type="Gene3D" id="3.20.20.100">
    <property type="entry name" value="NADP-dependent oxidoreductase domain"/>
    <property type="match status" value="1"/>
</dbReference>
<dbReference type="InterPro" id="IPR036812">
    <property type="entry name" value="NAD(P)_OxRdtase_dom_sf"/>
</dbReference>
<evidence type="ECO:0000313" key="10">
    <source>
        <dbReference type="EMBL" id="CAL4107287.1"/>
    </source>
</evidence>
<keyword evidence="11" id="KW-1185">Reference proteome</keyword>
<organism evidence="10 11">
    <name type="scientific">Meganyctiphanes norvegica</name>
    <name type="common">Northern krill</name>
    <name type="synonym">Thysanopoda norvegica</name>
    <dbReference type="NCBI Taxonomy" id="48144"/>
    <lineage>
        <taxon>Eukaryota</taxon>
        <taxon>Metazoa</taxon>
        <taxon>Ecdysozoa</taxon>
        <taxon>Arthropoda</taxon>
        <taxon>Crustacea</taxon>
        <taxon>Multicrustacea</taxon>
        <taxon>Malacostraca</taxon>
        <taxon>Eumalacostraca</taxon>
        <taxon>Eucarida</taxon>
        <taxon>Euphausiacea</taxon>
        <taxon>Euphausiidae</taxon>
        <taxon>Meganyctiphanes</taxon>
    </lineage>
</organism>
<proteinExistence type="inferred from homology"/>